<evidence type="ECO:0000313" key="2">
    <source>
        <dbReference type="Proteomes" id="UP000308600"/>
    </source>
</evidence>
<evidence type="ECO:0000313" key="1">
    <source>
        <dbReference type="EMBL" id="TFK57949.1"/>
    </source>
</evidence>
<protein>
    <submittedName>
        <fullName evidence="1">Uncharacterized protein</fullName>
    </submittedName>
</protein>
<dbReference type="Proteomes" id="UP000308600">
    <property type="component" value="Unassembled WGS sequence"/>
</dbReference>
<sequence length="467" mass="52188">MNVVYRQTPQWEGQNIGRRLFNKWRPGANPEYITGTKRTDPSKGEPTYVLHAGEMHGIVPGSTYAIHLVDIDEDDSPGFNPRLCNAIVENVGSSLSHLKLLVEAGNPHHMPSVFYGKCVAKGPPQLFVVYCNRPMWFNSIIHPDTHASLGFILISPRYNPQSLDPKQADLRILRKPNRRVHLRKKTGTVVSEFVGSKYRVFSLERAQRRLKDVIRGAICFKLRLSLQQSSSRNREIETKLNTQVWLEVKELDSAMAKPIGGNLLVSSGDQAQKQDIETESVLACRRRDDLTVTLPAKRSYGVVIHNDSDIPLYLYAEWFEPGTLKIDPLCTPAIKDKVSNSTDRGLQVDAPLPKESTLAIGSGEFCTNPLTFGMAAKGASRNIGFIKVYLSPSDRDFKSFVRPSPYAFGRFDPSGDSSNARDPGDEEHMVGDAWIAKTIIIKQIFEEVEEVGEVSSSPQVDPLESRR</sequence>
<dbReference type="EMBL" id="ML209824">
    <property type="protein sequence ID" value="TFK57949.1"/>
    <property type="molecule type" value="Genomic_DNA"/>
</dbReference>
<gene>
    <name evidence="1" type="ORF">BDN72DRAFT_161413</name>
</gene>
<accession>A0ACD2ZY18</accession>
<proteinExistence type="predicted"/>
<keyword evidence="2" id="KW-1185">Reference proteome</keyword>
<organism evidence="1 2">
    <name type="scientific">Pluteus cervinus</name>
    <dbReference type="NCBI Taxonomy" id="181527"/>
    <lineage>
        <taxon>Eukaryota</taxon>
        <taxon>Fungi</taxon>
        <taxon>Dikarya</taxon>
        <taxon>Basidiomycota</taxon>
        <taxon>Agaricomycotina</taxon>
        <taxon>Agaricomycetes</taxon>
        <taxon>Agaricomycetidae</taxon>
        <taxon>Agaricales</taxon>
        <taxon>Pluteineae</taxon>
        <taxon>Pluteaceae</taxon>
        <taxon>Pluteus</taxon>
    </lineage>
</organism>
<name>A0ACD2ZY18_9AGAR</name>
<reference evidence="1 2" key="1">
    <citation type="journal article" date="2019" name="Nat. Ecol. Evol.">
        <title>Megaphylogeny resolves global patterns of mushroom evolution.</title>
        <authorList>
            <person name="Varga T."/>
            <person name="Krizsan K."/>
            <person name="Foldi C."/>
            <person name="Dima B."/>
            <person name="Sanchez-Garcia M."/>
            <person name="Sanchez-Ramirez S."/>
            <person name="Szollosi G.J."/>
            <person name="Szarkandi J.G."/>
            <person name="Papp V."/>
            <person name="Albert L."/>
            <person name="Andreopoulos W."/>
            <person name="Angelini C."/>
            <person name="Antonin V."/>
            <person name="Barry K.W."/>
            <person name="Bougher N.L."/>
            <person name="Buchanan P."/>
            <person name="Buyck B."/>
            <person name="Bense V."/>
            <person name="Catcheside P."/>
            <person name="Chovatia M."/>
            <person name="Cooper J."/>
            <person name="Damon W."/>
            <person name="Desjardin D."/>
            <person name="Finy P."/>
            <person name="Geml J."/>
            <person name="Haridas S."/>
            <person name="Hughes K."/>
            <person name="Justo A."/>
            <person name="Karasinski D."/>
            <person name="Kautmanova I."/>
            <person name="Kiss B."/>
            <person name="Kocsube S."/>
            <person name="Kotiranta H."/>
            <person name="LaButti K.M."/>
            <person name="Lechner B.E."/>
            <person name="Liimatainen K."/>
            <person name="Lipzen A."/>
            <person name="Lukacs Z."/>
            <person name="Mihaltcheva S."/>
            <person name="Morgado L.N."/>
            <person name="Niskanen T."/>
            <person name="Noordeloos M.E."/>
            <person name="Ohm R.A."/>
            <person name="Ortiz-Santana B."/>
            <person name="Ovrebo C."/>
            <person name="Racz N."/>
            <person name="Riley R."/>
            <person name="Savchenko A."/>
            <person name="Shiryaev A."/>
            <person name="Soop K."/>
            <person name="Spirin V."/>
            <person name="Szebenyi C."/>
            <person name="Tomsovsky M."/>
            <person name="Tulloss R.E."/>
            <person name="Uehling J."/>
            <person name="Grigoriev I.V."/>
            <person name="Vagvolgyi C."/>
            <person name="Papp T."/>
            <person name="Martin F.M."/>
            <person name="Miettinen O."/>
            <person name="Hibbett D.S."/>
            <person name="Nagy L.G."/>
        </authorList>
    </citation>
    <scope>NUCLEOTIDE SEQUENCE [LARGE SCALE GENOMIC DNA]</scope>
    <source>
        <strain evidence="1 2">NL-1719</strain>
    </source>
</reference>